<evidence type="ECO:0000313" key="5">
    <source>
        <dbReference type="WBParaSite" id="BXY_0516000.1"/>
    </source>
</evidence>
<gene>
    <name evidence="2" type="ORF">BXYJ_LOCUS13543</name>
</gene>
<proteinExistence type="predicted"/>
<dbReference type="WBParaSite" id="BXY_0516000.1">
    <property type="protein sequence ID" value="BXY_0516000.1"/>
    <property type="gene ID" value="BXY_0516000"/>
</dbReference>
<organism evidence="3 5">
    <name type="scientific">Bursaphelenchus xylophilus</name>
    <name type="common">Pinewood nematode worm</name>
    <name type="synonym">Aphelenchoides xylophilus</name>
    <dbReference type="NCBI Taxonomy" id="6326"/>
    <lineage>
        <taxon>Eukaryota</taxon>
        <taxon>Metazoa</taxon>
        <taxon>Ecdysozoa</taxon>
        <taxon>Nematoda</taxon>
        <taxon>Chromadorea</taxon>
        <taxon>Rhabditida</taxon>
        <taxon>Tylenchina</taxon>
        <taxon>Tylenchomorpha</taxon>
        <taxon>Aphelenchoidea</taxon>
        <taxon>Aphelenchoididae</taxon>
        <taxon>Bursaphelenchus</taxon>
    </lineage>
</organism>
<keyword evidence="4" id="KW-1185">Reference proteome</keyword>
<reference evidence="5" key="1">
    <citation type="submission" date="2016-11" db="UniProtKB">
        <authorList>
            <consortium name="WormBaseParasite"/>
        </authorList>
    </citation>
    <scope>IDENTIFICATION</scope>
</reference>
<dbReference type="EMBL" id="CAJFDI010000006">
    <property type="protein sequence ID" value="CAD5233452.1"/>
    <property type="molecule type" value="Genomic_DNA"/>
</dbReference>
<evidence type="ECO:0000256" key="1">
    <source>
        <dbReference type="SAM" id="SignalP"/>
    </source>
</evidence>
<name>A0A1I7RWP7_BURXY</name>
<feature type="chain" id="PRO_5035359512" evidence="1">
    <location>
        <begin position="20"/>
        <end position="305"/>
    </location>
</feature>
<dbReference type="Proteomes" id="UP000095284">
    <property type="component" value="Unplaced"/>
</dbReference>
<protein>
    <submittedName>
        <fullName evidence="2">(pine wood nematode) hypothetical protein</fullName>
    </submittedName>
</protein>
<feature type="signal peptide" evidence="1">
    <location>
        <begin position="1"/>
        <end position="19"/>
    </location>
</feature>
<dbReference type="EMBL" id="CAJFCV020000006">
    <property type="protein sequence ID" value="CAG9128551.1"/>
    <property type="molecule type" value="Genomic_DNA"/>
</dbReference>
<sequence>MNGYVLCLLFSFLQLQAVAEIVKPLLQGLAPGDVIYLSGIMTANDEVEIHFHYRALNDTYDHRTTSSLISMEIQLSSNSLSVIGSDLLGPTTKQNLTINDIFTNDFDILLKVTNNRYQNSLVVDRRGKLNVHSVFIDGIQLVHIVKKPDNVQFGIDSWAAAGRIMQPINFTYERGFEFTFTPGQLPMSFNFLDADDNILAQFRITPQQHNVTIASHFGYAWKNKMSFTQFPGVQCYVQNKFSVVNTFHGLFMEYDVKKRNYKRCFKHTTPRPWQAYAKLLVIRADGWVDRIRELGDSTPECVNAL</sequence>
<evidence type="ECO:0000313" key="4">
    <source>
        <dbReference type="Proteomes" id="UP000659654"/>
    </source>
</evidence>
<evidence type="ECO:0000313" key="2">
    <source>
        <dbReference type="EMBL" id="CAD5233452.1"/>
    </source>
</evidence>
<evidence type="ECO:0000313" key="3">
    <source>
        <dbReference type="Proteomes" id="UP000095284"/>
    </source>
</evidence>
<dbReference type="Proteomes" id="UP000582659">
    <property type="component" value="Unassembled WGS sequence"/>
</dbReference>
<dbReference type="Proteomes" id="UP000659654">
    <property type="component" value="Unassembled WGS sequence"/>
</dbReference>
<reference evidence="2" key="2">
    <citation type="submission" date="2020-09" db="EMBL/GenBank/DDBJ databases">
        <authorList>
            <person name="Kikuchi T."/>
        </authorList>
    </citation>
    <scope>NUCLEOTIDE SEQUENCE</scope>
    <source>
        <strain evidence="2">Ka4C1</strain>
    </source>
</reference>
<dbReference type="AlphaFoldDB" id="A0A1I7RWP7"/>
<accession>A0A1I7RWP7</accession>
<keyword evidence="1" id="KW-0732">Signal</keyword>